<dbReference type="PANTHER" id="PTHR46099:SF2">
    <property type="entry name" value="ENDOTHELIN-1 RECEPTOR"/>
    <property type="match status" value="1"/>
</dbReference>
<keyword evidence="8 18" id="KW-1133">Transmembrane helix</keyword>
<dbReference type="SUPFAM" id="SSF81321">
    <property type="entry name" value="Family A G protein-coupled receptor-like"/>
    <property type="match status" value="1"/>
</dbReference>
<feature type="transmembrane region" description="Helical" evidence="18">
    <location>
        <begin position="75"/>
        <end position="100"/>
    </location>
</feature>
<keyword evidence="9 17" id="KW-0297">G-protein coupled receptor</keyword>
<evidence type="ECO:0000256" key="8">
    <source>
        <dbReference type="ARBA" id="ARBA00022989"/>
    </source>
</evidence>
<dbReference type="PANTHER" id="PTHR46099">
    <property type="entry name" value="G_PROTEIN_RECEP_F1_2 DOMAIN-CONTAINING PROTEIN"/>
    <property type="match status" value="1"/>
</dbReference>
<comment type="subunit">
    <text evidence="2">Interacts with HDAC7 and KAT5.</text>
</comment>
<dbReference type="PRINTS" id="PR00570">
    <property type="entry name" value="ENDOTHELINAR"/>
</dbReference>
<evidence type="ECO:0000256" key="4">
    <source>
        <dbReference type="ARBA" id="ARBA00022475"/>
    </source>
</evidence>
<keyword evidence="13" id="KW-0325">Glycoprotein</keyword>
<comment type="similarity">
    <text evidence="17">Belongs to the G-protein coupled receptor 1 family.</text>
</comment>
<name>A0A7L3ANM3_9AVES</name>
<feature type="transmembrane region" description="Helical" evidence="18">
    <location>
        <begin position="112"/>
        <end position="137"/>
    </location>
</feature>
<dbReference type="InterPro" id="IPR017452">
    <property type="entry name" value="GPCR_Rhodpsn_7TM"/>
</dbReference>
<dbReference type="InterPro" id="IPR051193">
    <property type="entry name" value="GPCR_endothelin_rcpt"/>
</dbReference>
<keyword evidence="7 19" id="KW-0732">Signal</keyword>
<dbReference type="InterPro" id="IPR000499">
    <property type="entry name" value="Endthln_rcpt"/>
</dbReference>
<dbReference type="Pfam" id="PF00001">
    <property type="entry name" value="7tm_1"/>
    <property type="match status" value="1"/>
</dbReference>
<dbReference type="PROSITE" id="PS00237">
    <property type="entry name" value="G_PROTEIN_RECEP_F1_1"/>
    <property type="match status" value="1"/>
</dbReference>
<feature type="domain" description="G-protein coupled receptors family 1 profile" evidence="20">
    <location>
        <begin position="91"/>
        <end position="243"/>
    </location>
</feature>
<comment type="subcellular location">
    <subcellularLocation>
        <location evidence="1">Cell membrane</location>
        <topology evidence="1">Multi-pass membrane protein</topology>
    </subcellularLocation>
</comment>
<evidence type="ECO:0000256" key="11">
    <source>
        <dbReference type="ARBA" id="ARBA00023157"/>
    </source>
</evidence>
<evidence type="ECO:0000313" key="22">
    <source>
        <dbReference type="Proteomes" id="UP000536260"/>
    </source>
</evidence>
<dbReference type="PRINTS" id="PR00237">
    <property type="entry name" value="GPCRRHODOPSN"/>
</dbReference>
<evidence type="ECO:0000256" key="1">
    <source>
        <dbReference type="ARBA" id="ARBA00004651"/>
    </source>
</evidence>
<evidence type="ECO:0000259" key="20">
    <source>
        <dbReference type="PROSITE" id="PS50262"/>
    </source>
</evidence>
<evidence type="ECO:0000256" key="9">
    <source>
        <dbReference type="ARBA" id="ARBA00023040"/>
    </source>
</evidence>
<dbReference type="GO" id="GO:0004962">
    <property type="term" value="F:endothelin receptor activity"/>
    <property type="evidence" value="ECO:0007669"/>
    <property type="project" value="InterPro"/>
</dbReference>
<dbReference type="PROSITE" id="PS50262">
    <property type="entry name" value="G_PROTEIN_RECEP_F1_2"/>
    <property type="match status" value="1"/>
</dbReference>
<keyword evidence="11" id="KW-1015">Disulfide bond</keyword>
<keyword evidence="12 17" id="KW-0675">Receptor</keyword>
<feature type="chain" id="PRO_5029498724" description="Endothelin-1 receptor" evidence="19">
    <location>
        <begin position="21"/>
        <end position="243"/>
    </location>
</feature>
<comment type="function">
    <text evidence="15">Receptor for endothelin-1. Mediates its action by association with G proteins that activate a phosphatidylinositol-calcium second messenger system. The rank order of binding affinities for ET-A is: ET1 &gt; ET2 &gt;&gt; ET3.</text>
</comment>
<feature type="signal peptide" evidence="19">
    <location>
        <begin position="1"/>
        <end position="20"/>
    </location>
</feature>
<keyword evidence="4" id="KW-1003">Cell membrane</keyword>
<keyword evidence="5" id="KW-0597">Phosphoprotein</keyword>
<evidence type="ECO:0000256" key="13">
    <source>
        <dbReference type="ARBA" id="ARBA00023180"/>
    </source>
</evidence>
<dbReference type="InterPro" id="IPR002175">
    <property type="entry name" value="ETA_rcpt"/>
</dbReference>
<evidence type="ECO:0000256" key="3">
    <source>
        <dbReference type="ARBA" id="ARBA00013809"/>
    </source>
</evidence>
<evidence type="ECO:0000256" key="10">
    <source>
        <dbReference type="ARBA" id="ARBA00023136"/>
    </source>
</evidence>
<keyword evidence="14 17" id="KW-0807">Transducer</keyword>
<dbReference type="GO" id="GO:0048066">
    <property type="term" value="P:developmental pigmentation"/>
    <property type="evidence" value="ECO:0007669"/>
    <property type="project" value="TreeGrafter"/>
</dbReference>
<dbReference type="GO" id="GO:0005886">
    <property type="term" value="C:plasma membrane"/>
    <property type="evidence" value="ECO:0007669"/>
    <property type="project" value="UniProtKB-SubCell"/>
</dbReference>
<keyword evidence="10 18" id="KW-0472">Membrane</keyword>
<evidence type="ECO:0000256" key="6">
    <source>
        <dbReference type="ARBA" id="ARBA00022692"/>
    </source>
</evidence>
<evidence type="ECO:0000256" key="12">
    <source>
        <dbReference type="ARBA" id="ARBA00023170"/>
    </source>
</evidence>
<dbReference type="AlphaFoldDB" id="A0A7L3ANM3"/>
<evidence type="ECO:0000256" key="16">
    <source>
        <dbReference type="ARBA" id="ARBA00030983"/>
    </source>
</evidence>
<feature type="transmembrane region" description="Helical" evidence="18">
    <location>
        <begin position="187"/>
        <end position="212"/>
    </location>
</feature>
<evidence type="ECO:0000256" key="2">
    <source>
        <dbReference type="ARBA" id="ARBA00011811"/>
    </source>
</evidence>
<feature type="non-terminal residue" evidence="21">
    <location>
        <position position="1"/>
    </location>
</feature>
<gene>
    <name evidence="21" type="primary">Ednra</name>
    <name evidence="21" type="ORF">SYRPAR_R13389</name>
</gene>
<evidence type="ECO:0000256" key="5">
    <source>
        <dbReference type="ARBA" id="ARBA00022553"/>
    </source>
</evidence>
<evidence type="ECO:0000256" key="15">
    <source>
        <dbReference type="ARBA" id="ARBA00025187"/>
    </source>
</evidence>
<reference evidence="21 22" key="1">
    <citation type="submission" date="2019-09" db="EMBL/GenBank/DDBJ databases">
        <title>Bird 10,000 Genomes (B10K) Project - Family phase.</title>
        <authorList>
            <person name="Zhang G."/>
        </authorList>
    </citation>
    <scope>NUCLEOTIDE SEQUENCE [LARGE SCALE GENOMIC DNA]</scope>
    <source>
        <strain evidence="21">B10K-DU-003-42</strain>
        <tissue evidence="21">Mixed tissue sample</tissue>
    </source>
</reference>
<evidence type="ECO:0000256" key="17">
    <source>
        <dbReference type="RuleBase" id="RU000688"/>
    </source>
</evidence>
<evidence type="ECO:0000256" key="18">
    <source>
        <dbReference type="SAM" id="Phobius"/>
    </source>
</evidence>
<organism evidence="21 22">
    <name type="scientific">Syrrhaptes paradoxus</name>
    <name type="common">Pallas's sandgrouse</name>
    <dbReference type="NCBI Taxonomy" id="302527"/>
    <lineage>
        <taxon>Eukaryota</taxon>
        <taxon>Metazoa</taxon>
        <taxon>Chordata</taxon>
        <taxon>Craniata</taxon>
        <taxon>Vertebrata</taxon>
        <taxon>Euteleostomi</taxon>
        <taxon>Archelosauria</taxon>
        <taxon>Archosauria</taxon>
        <taxon>Dinosauria</taxon>
        <taxon>Saurischia</taxon>
        <taxon>Theropoda</taxon>
        <taxon>Coelurosauria</taxon>
        <taxon>Aves</taxon>
        <taxon>Neognathae</taxon>
        <taxon>Neoaves</taxon>
        <taxon>Columbimorphae</taxon>
        <taxon>Pterocliformes</taxon>
        <taxon>Pteroclidae</taxon>
        <taxon>Syrrhaptes</taxon>
    </lineage>
</organism>
<accession>A0A7L3ANM3</accession>
<evidence type="ECO:0000256" key="19">
    <source>
        <dbReference type="SAM" id="SignalP"/>
    </source>
</evidence>
<evidence type="ECO:0000256" key="14">
    <source>
        <dbReference type="ARBA" id="ARBA00023224"/>
    </source>
</evidence>
<evidence type="ECO:0000256" key="7">
    <source>
        <dbReference type="ARBA" id="ARBA00022729"/>
    </source>
</evidence>
<keyword evidence="6 17" id="KW-0812">Transmembrane</keyword>
<dbReference type="GO" id="GO:0042310">
    <property type="term" value="P:vasoconstriction"/>
    <property type="evidence" value="ECO:0007669"/>
    <property type="project" value="InterPro"/>
</dbReference>
<dbReference type="PRINTS" id="PR00366">
    <property type="entry name" value="ENDOTHELINR"/>
</dbReference>
<dbReference type="Gene3D" id="1.20.1070.10">
    <property type="entry name" value="Rhodopsin 7-helix transmembrane proteins"/>
    <property type="match status" value="1"/>
</dbReference>
<protein>
    <recommendedName>
        <fullName evidence="3">Endothelin-1 receptor</fullName>
    </recommendedName>
    <alternativeName>
        <fullName evidence="16">Endothelin receptor type A</fullName>
    </alternativeName>
</protein>
<sequence>MEALCLRVSLLLLVPGLVLSDSSDRHATNQSDLGSYLSTFSGIESSILLTTRQPPLSNQTVKCSQQTKIAETFKYINTVVSCAIFIVGMVGNATLLRIIYQNKCMRNGPNALIASLALGDLIYIVIDIPIIVYKLLAQKWPFGDSAFGQFLCKFLPFIQKASVGITVLNLCALSVDRYRAVASWSRVQGIGIPMITAIEIFSIWLLSFVLAIPEAMGFAVVPFRYKDEGYVTCMLNPTNKFML</sequence>
<dbReference type="GO" id="GO:0008217">
    <property type="term" value="P:regulation of blood pressure"/>
    <property type="evidence" value="ECO:0007669"/>
    <property type="project" value="InterPro"/>
</dbReference>
<dbReference type="EMBL" id="VZTO01008598">
    <property type="protein sequence ID" value="NXT21119.1"/>
    <property type="molecule type" value="Genomic_DNA"/>
</dbReference>
<comment type="caution">
    <text evidence="21">The sequence shown here is derived from an EMBL/GenBank/DDBJ whole genome shotgun (WGS) entry which is preliminary data.</text>
</comment>
<dbReference type="GO" id="GO:0048484">
    <property type="term" value="P:enteric nervous system development"/>
    <property type="evidence" value="ECO:0007669"/>
    <property type="project" value="InterPro"/>
</dbReference>
<keyword evidence="22" id="KW-1185">Reference proteome</keyword>
<dbReference type="Proteomes" id="UP000536260">
    <property type="component" value="Unassembled WGS sequence"/>
</dbReference>
<proteinExistence type="inferred from homology"/>
<dbReference type="InterPro" id="IPR000276">
    <property type="entry name" value="GPCR_Rhodpsn"/>
</dbReference>
<feature type="non-terminal residue" evidence="21">
    <location>
        <position position="243"/>
    </location>
</feature>
<evidence type="ECO:0000313" key="21">
    <source>
        <dbReference type="EMBL" id="NXT21119.1"/>
    </source>
</evidence>